<comment type="caution">
    <text evidence="1">The sequence shown here is derived from an EMBL/GenBank/DDBJ whole genome shotgun (WGS) entry which is preliminary data.</text>
</comment>
<evidence type="ECO:0000313" key="1">
    <source>
        <dbReference type="EMBL" id="MFB9572700.1"/>
    </source>
</evidence>
<accession>A0ABV5R4E1</accession>
<organism evidence="1 2">
    <name type="scientific">Streptomyces yanii</name>
    <dbReference type="NCBI Taxonomy" id="78510"/>
    <lineage>
        <taxon>Bacteria</taxon>
        <taxon>Bacillati</taxon>
        <taxon>Actinomycetota</taxon>
        <taxon>Actinomycetes</taxon>
        <taxon>Kitasatosporales</taxon>
        <taxon>Streptomycetaceae</taxon>
        <taxon>Streptomyces</taxon>
    </lineage>
</organism>
<dbReference type="InterPro" id="IPR013783">
    <property type="entry name" value="Ig-like_fold"/>
</dbReference>
<evidence type="ECO:0000313" key="2">
    <source>
        <dbReference type="Proteomes" id="UP001589710"/>
    </source>
</evidence>
<dbReference type="Proteomes" id="UP001589710">
    <property type="component" value="Unassembled WGS sequence"/>
</dbReference>
<gene>
    <name evidence="1" type="ORF">ACFFTL_10270</name>
</gene>
<keyword evidence="2" id="KW-1185">Reference proteome</keyword>
<dbReference type="SUPFAM" id="SSF81296">
    <property type="entry name" value="E set domains"/>
    <property type="match status" value="1"/>
</dbReference>
<proteinExistence type="predicted"/>
<sequence length="180" mass="19120">MRKVQITGFNPTNGPVDTRVTLSLTDMPSDASINNTTVLLSGSPTVDVTAVDTRGGTISVTILANSQSGDFEVTVQSPTGPVSAQSSTIFTVDATPGAVQITGMQPRTAIRGQTPLTLNGQNLNQIKYLRIGNVNVLSLQHLNSEMIRVTVPVAVQLGQQRVTGQTQDRQVNCPYTLTVQ</sequence>
<dbReference type="Gene3D" id="2.60.40.10">
    <property type="entry name" value="Immunoglobulins"/>
    <property type="match status" value="2"/>
</dbReference>
<reference evidence="1 2" key="1">
    <citation type="submission" date="2024-09" db="EMBL/GenBank/DDBJ databases">
        <authorList>
            <person name="Sun Q."/>
            <person name="Mori K."/>
        </authorList>
    </citation>
    <scope>NUCLEOTIDE SEQUENCE [LARGE SCALE GENOMIC DNA]</scope>
    <source>
        <strain evidence="1 2">JCM 3331</strain>
    </source>
</reference>
<dbReference type="RefSeq" id="WP_345509403.1">
    <property type="nucleotide sequence ID" value="NZ_BAAAXD010000001.1"/>
</dbReference>
<protein>
    <recommendedName>
        <fullName evidence="3">IPT/TIG domain-containing protein</fullName>
    </recommendedName>
</protein>
<dbReference type="InterPro" id="IPR014756">
    <property type="entry name" value="Ig_E-set"/>
</dbReference>
<dbReference type="EMBL" id="JBHMCG010000051">
    <property type="protein sequence ID" value="MFB9572700.1"/>
    <property type="molecule type" value="Genomic_DNA"/>
</dbReference>
<name>A0ABV5R4E1_9ACTN</name>
<evidence type="ECO:0008006" key="3">
    <source>
        <dbReference type="Google" id="ProtNLM"/>
    </source>
</evidence>